<accession>A0A182T3K8</accession>
<reference evidence="2" key="2">
    <citation type="submission" date="2020-05" db="UniProtKB">
        <authorList>
            <consortium name="EnsemblMetazoa"/>
        </authorList>
    </citation>
    <scope>IDENTIFICATION</scope>
    <source>
        <strain evidence="2">maculatus3</strain>
    </source>
</reference>
<dbReference type="EnsemblMetazoa" id="AMAM018934-RA">
    <property type="protein sequence ID" value="AMAM018934-PA"/>
    <property type="gene ID" value="AMAM018934"/>
</dbReference>
<dbReference type="CDD" id="cd01855">
    <property type="entry name" value="YqeH"/>
    <property type="match status" value="1"/>
</dbReference>
<reference evidence="3" key="1">
    <citation type="submission" date="2013-09" db="EMBL/GenBank/DDBJ databases">
        <title>The Genome Sequence of Anopheles maculatus species B.</title>
        <authorList>
            <consortium name="The Broad Institute Genomics Platform"/>
            <person name="Neafsey D.E."/>
            <person name="Besansky N."/>
            <person name="Howell P."/>
            <person name="Walton C."/>
            <person name="Young S.K."/>
            <person name="Zeng Q."/>
            <person name="Gargeya S."/>
            <person name="Fitzgerald M."/>
            <person name="Haas B."/>
            <person name="Abouelleil A."/>
            <person name="Allen A.W."/>
            <person name="Alvarado L."/>
            <person name="Arachchi H.M."/>
            <person name="Berlin A.M."/>
            <person name="Chapman S.B."/>
            <person name="Gainer-Dewar J."/>
            <person name="Goldberg J."/>
            <person name="Griggs A."/>
            <person name="Gujja S."/>
            <person name="Hansen M."/>
            <person name="Howarth C."/>
            <person name="Imamovic A."/>
            <person name="Ireland A."/>
            <person name="Larimer J."/>
            <person name="McCowan C."/>
            <person name="Murphy C."/>
            <person name="Pearson M."/>
            <person name="Poon T.W."/>
            <person name="Priest M."/>
            <person name="Roberts A."/>
            <person name="Saif S."/>
            <person name="Shea T."/>
            <person name="Sisk P."/>
            <person name="Sykes S."/>
            <person name="Wortman J."/>
            <person name="Nusbaum C."/>
            <person name="Birren B."/>
        </authorList>
    </citation>
    <scope>NUCLEOTIDE SEQUENCE [LARGE SCALE GENOMIC DNA]</scope>
    <source>
        <strain evidence="3">maculatus3</strain>
    </source>
</reference>
<evidence type="ECO:0000313" key="3">
    <source>
        <dbReference type="Proteomes" id="UP000075901"/>
    </source>
</evidence>
<dbReference type="InterPro" id="IPR027417">
    <property type="entry name" value="P-loop_NTPase"/>
</dbReference>
<keyword evidence="3" id="KW-1185">Reference proteome</keyword>
<proteinExistence type="predicted"/>
<dbReference type="PANTHER" id="PTHR46406:SF1">
    <property type="entry name" value="NITRIC OXIDE-ASSOCIATED PROTEIN 1"/>
    <property type="match status" value="1"/>
</dbReference>
<evidence type="ECO:0000259" key="1">
    <source>
        <dbReference type="Pfam" id="PF01926"/>
    </source>
</evidence>
<dbReference type="InterPro" id="IPR052807">
    <property type="entry name" value="Mito_transl_resp_regulator"/>
</dbReference>
<dbReference type="InterPro" id="IPR006073">
    <property type="entry name" value="GTP-bd"/>
</dbReference>
<dbReference type="Gene3D" id="3.40.50.300">
    <property type="entry name" value="P-loop containing nucleotide triphosphate hydrolases"/>
    <property type="match status" value="1"/>
</dbReference>
<dbReference type="SUPFAM" id="SSF52540">
    <property type="entry name" value="P-loop containing nucleoside triphosphate hydrolases"/>
    <property type="match status" value="1"/>
</dbReference>
<dbReference type="PANTHER" id="PTHR46406">
    <property type="entry name" value="NITRIC OXIDE-ASSOCIATED PROTEIN 1"/>
    <property type="match status" value="1"/>
</dbReference>
<dbReference type="Pfam" id="PF01926">
    <property type="entry name" value="MMR_HSR1"/>
    <property type="match status" value="1"/>
</dbReference>
<evidence type="ECO:0000313" key="2">
    <source>
        <dbReference type="EnsemblMetazoa" id="AMAM018934-PA"/>
    </source>
</evidence>
<name>A0A182T3K8_9DIPT</name>
<dbReference type="AlphaFoldDB" id="A0A182T3K8"/>
<organism evidence="2 3">
    <name type="scientific">Anopheles maculatus</name>
    <dbReference type="NCBI Taxonomy" id="74869"/>
    <lineage>
        <taxon>Eukaryota</taxon>
        <taxon>Metazoa</taxon>
        <taxon>Ecdysozoa</taxon>
        <taxon>Arthropoda</taxon>
        <taxon>Hexapoda</taxon>
        <taxon>Insecta</taxon>
        <taxon>Pterygota</taxon>
        <taxon>Neoptera</taxon>
        <taxon>Endopterygota</taxon>
        <taxon>Diptera</taxon>
        <taxon>Nematocera</taxon>
        <taxon>Culicoidea</taxon>
        <taxon>Culicidae</taxon>
        <taxon>Anophelinae</taxon>
        <taxon>Anopheles</taxon>
        <taxon>Anopheles maculatus group</taxon>
    </lineage>
</organism>
<dbReference type="Proteomes" id="UP000075901">
    <property type="component" value="Unassembled WGS sequence"/>
</dbReference>
<feature type="domain" description="G" evidence="1">
    <location>
        <begin position="361"/>
        <end position="413"/>
    </location>
</feature>
<dbReference type="VEuPathDB" id="VectorBase:AMAM018934"/>
<dbReference type="GO" id="GO:0005525">
    <property type="term" value="F:GTP binding"/>
    <property type="evidence" value="ECO:0007669"/>
    <property type="project" value="InterPro"/>
</dbReference>
<sequence>MFRCVLKSSVFRNRIVPLTRHLQLNSTYLADQPLISESTELNSVDEIYKKWRDKIVYSSFIDNNTIKMGYKQNKIMESKLKQLQNSDARKSLETRPFSLAMKQLKSEQFNELYVDGRVCSDNAGNSSSIIQMPYKQINRVVLKNNETIIEPDDNLLTGEWMSDYEYYDEHEEDVGSFYGTPDPSIPSAEIPCGGCGALLHCIEPSIPGYLPSQLFKGKSKEQLLTTICQRCHFLKHYNIAINVTVSADDYIQMLSSMKSKKALAVLLVDILDFPCSIWPGLSDILGAQRPIIVAGNKIDLLPQDCSGYLENVRQCLTRSIIDSGFSKNNIKHVSLISASTGYGVEELITKIHNVWGTRGDVYLVGCTNVGKSTLFNALLRSDLCKVQAIDLVQKATASPWPGTTIRMLKFPIMRPSDYRLYLRTTRLKQDRYIQSANEQLRREQARVSKDVKHATLLGHIGRTFEKEQEETFDHFHVTQRSGAPAPILTLNEKNEKYINSKWCYDTPGVVQPDQILDLLTTEEIILTISKQTIRPRVYLLKRGMTLFLGGLGRLDFVDGPDSIRLIVYSSYTLPTLICNTSDASTLYKALLGSKLLGVPFGSTDRLEKFPQLECFPDILVHSELEKHTTICDILLSSAGWIGVNLPKHSEAIFRAWTPSRRGIY</sequence>
<protein>
    <recommendedName>
        <fullName evidence="1">G domain-containing protein</fullName>
    </recommendedName>
</protein>